<dbReference type="AlphaFoldDB" id="A0A6A5TX31"/>
<protein>
    <submittedName>
        <fullName evidence="1">Uncharacterized protein</fullName>
    </submittedName>
</protein>
<proteinExistence type="predicted"/>
<evidence type="ECO:0000313" key="2">
    <source>
        <dbReference type="Proteomes" id="UP000800035"/>
    </source>
</evidence>
<reference evidence="1" key="1">
    <citation type="journal article" date="2020" name="Stud. Mycol.">
        <title>101 Dothideomycetes genomes: a test case for predicting lifestyles and emergence of pathogens.</title>
        <authorList>
            <person name="Haridas S."/>
            <person name="Albert R."/>
            <person name="Binder M."/>
            <person name="Bloem J."/>
            <person name="Labutti K."/>
            <person name="Salamov A."/>
            <person name="Andreopoulos B."/>
            <person name="Baker S."/>
            <person name="Barry K."/>
            <person name="Bills G."/>
            <person name="Bluhm B."/>
            <person name="Cannon C."/>
            <person name="Castanera R."/>
            <person name="Culley D."/>
            <person name="Daum C."/>
            <person name="Ezra D."/>
            <person name="Gonzalez J."/>
            <person name="Henrissat B."/>
            <person name="Kuo A."/>
            <person name="Liang C."/>
            <person name="Lipzen A."/>
            <person name="Lutzoni F."/>
            <person name="Magnuson J."/>
            <person name="Mondo S."/>
            <person name="Nolan M."/>
            <person name="Ohm R."/>
            <person name="Pangilinan J."/>
            <person name="Park H.-J."/>
            <person name="Ramirez L."/>
            <person name="Alfaro M."/>
            <person name="Sun H."/>
            <person name="Tritt A."/>
            <person name="Yoshinaga Y."/>
            <person name="Zwiers L.-H."/>
            <person name="Turgeon B."/>
            <person name="Goodwin S."/>
            <person name="Spatafora J."/>
            <person name="Crous P."/>
            <person name="Grigoriev I."/>
        </authorList>
    </citation>
    <scope>NUCLEOTIDE SEQUENCE</scope>
    <source>
        <strain evidence="1">CBS 675.92</strain>
    </source>
</reference>
<name>A0A6A5TX31_9PLEO</name>
<sequence>MPFLYTRLKELTPEQRAVVHMYPPPNEMYNTTHRKYKYELQAPQRDHDPVKRAIIRAIFELRKENIQACAAAVSAQGLTLNPPIWPLNEQNQDTPFEMYAFKKRFEEFPSGFGITIKDRWDSRPLTADRVFIRASKVKAWRPIKEWLVDWTFSKEYPSGSPALTMNEAQRKWWTCNGKYFPILELPCELRLNILEYVLGENIRPHTTRDGGEVKVVLGFGRVMWETVPRPNYAIFGVNKQLHDEALRVGWTYSQKHFHYFENLRDVVLCPNPPTAPRWLSNVTLHFSISDLFGMLDLKFSETGTLEHEPKMLPRKIFEDMTTLETLTLDFPSPYESCNSWREVLEPYLEKKYKFGWIREYPCWKVLVDWLMTFLYPLLKDIPRVRHPVCRPPECFCPQSCYYDTNVHDQRHYGIPLGTRAFDHDDRFYPIKAQEENW</sequence>
<organism evidence="1 2">
    <name type="scientific">Byssothecium circinans</name>
    <dbReference type="NCBI Taxonomy" id="147558"/>
    <lineage>
        <taxon>Eukaryota</taxon>
        <taxon>Fungi</taxon>
        <taxon>Dikarya</taxon>
        <taxon>Ascomycota</taxon>
        <taxon>Pezizomycotina</taxon>
        <taxon>Dothideomycetes</taxon>
        <taxon>Pleosporomycetidae</taxon>
        <taxon>Pleosporales</taxon>
        <taxon>Massarineae</taxon>
        <taxon>Massarinaceae</taxon>
        <taxon>Byssothecium</taxon>
    </lineage>
</organism>
<gene>
    <name evidence="1" type="ORF">CC80DRAFT_491986</name>
</gene>
<keyword evidence="2" id="KW-1185">Reference proteome</keyword>
<accession>A0A6A5TX31</accession>
<dbReference type="Proteomes" id="UP000800035">
    <property type="component" value="Unassembled WGS sequence"/>
</dbReference>
<evidence type="ECO:0000313" key="1">
    <source>
        <dbReference type="EMBL" id="KAF1957181.1"/>
    </source>
</evidence>
<dbReference type="OrthoDB" id="5335493at2759"/>
<dbReference type="EMBL" id="ML976990">
    <property type="protein sequence ID" value="KAF1957181.1"/>
    <property type="molecule type" value="Genomic_DNA"/>
</dbReference>